<protein>
    <submittedName>
        <fullName evidence="5">RGS domain-containing protein</fullName>
    </submittedName>
</protein>
<accession>A0A0M3IYH7</accession>
<keyword evidence="2" id="KW-0812">Transmembrane</keyword>
<keyword evidence="4" id="KW-1185">Reference proteome</keyword>
<keyword evidence="2" id="KW-0472">Membrane</keyword>
<organism evidence="5">
    <name type="scientific">Anisakis simplex</name>
    <name type="common">Herring worm</name>
    <dbReference type="NCBI Taxonomy" id="6269"/>
    <lineage>
        <taxon>Eukaryota</taxon>
        <taxon>Metazoa</taxon>
        <taxon>Ecdysozoa</taxon>
        <taxon>Nematoda</taxon>
        <taxon>Chromadorea</taxon>
        <taxon>Rhabditida</taxon>
        <taxon>Spirurina</taxon>
        <taxon>Ascaridomorpha</taxon>
        <taxon>Ascaridoidea</taxon>
        <taxon>Anisakidae</taxon>
        <taxon>Anisakis</taxon>
        <taxon>Anisakis simplex complex</taxon>
    </lineage>
</organism>
<reference evidence="5" key="1">
    <citation type="submission" date="2017-02" db="UniProtKB">
        <authorList>
            <consortium name="WormBaseParasite"/>
        </authorList>
    </citation>
    <scope>IDENTIFICATION</scope>
</reference>
<evidence type="ECO:0000313" key="4">
    <source>
        <dbReference type="Proteomes" id="UP000267096"/>
    </source>
</evidence>
<feature type="transmembrane region" description="Helical" evidence="2">
    <location>
        <begin position="41"/>
        <end position="63"/>
    </location>
</feature>
<evidence type="ECO:0000256" key="1">
    <source>
        <dbReference type="SAM" id="MobiDB-lite"/>
    </source>
</evidence>
<feature type="region of interest" description="Disordered" evidence="1">
    <location>
        <begin position="220"/>
        <end position="248"/>
    </location>
</feature>
<dbReference type="OrthoDB" id="5818054at2759"/>
<keyword evidence="2" id="KW-1133">Transmembrane helix</keyword>
<feature type="region of interest" description="Disordered" evidence="1">
    <location>
        <begin position="152"/>
        <end position="188"/>
    </location>
</feature>
<sequence>MRCWAHNKTRAMLIPLVVSLCSLLTFISGISITVIDIGYPQLNVALLGSGLFGLCVSAVIWALRPQALMTWPKCMMSKMRRRSFGSVRYAKGPQVEMLNRDNTEVVMRSIRGIPYLIQAIQYSMEATYYKDMMDLSGEGVVRTSVIHTAPGCTSVLDSDHENDADEGQSPAPVPPIGPDEQWTPTGSSMWKNTQLRLSLNRASSTLSVFPYAEGNLNNRPDSFDVDSTLDSETKSRRSSGRSADVSDEHASSSDAVVIGYYLNDTQLIMIPDHLNASSPTSKDVLVKAHLSSATVTYLNKYRFRKCNLVNRPHEIRCIGMSETFIQKFNSSFKSYRQGTSKQ</sequence>
<dbReference type="AlphaFoldDB" id="A0A0M3IYH7"/>
<reference evidence="3 4" key="2">
    <citation type="submission" date="2018-11" db="EMBL/GenBank/DDBJ databases">
        <authorList>
            <consortium name="Pathogen Informatics"/>
        </authorList>
    </citation>
    <scope>NUCLEOTIDE SEQUENCE [LARGE SCALE GENOMIC DNA]</scope>
</reference>
<feature type="transmembrane region" description="Helical" evidence="2">
    <location>
        <begin position="12"/>
        <end position="35"/>
    </location>
</feature>
<evidence type="ECO:0000313" key="5">
    <source>
        <dbReference type="WBParaSite" id="ASIM_0000029901-mRNA-1"/>
    </source>
</evidence>
<dbReference type="EMBL" id="UYRR01000085">
    <property type="protein sequence ID" value="VDK17479.1"/>
    <property type="molecule type" value="Genomic_DNA"/>
</dbReference>
<gene>
    <name evidence="3" type="ORF">ASIM_LOCUS210</name>
</gene>
<proteinExistence type="predicted"/>
<evidence type="ECO:0000313" key="3">
    <source>
        <dbReference type="EMBL" id="VDK17479.1"/>
    </source>
</evidence>
<dbReference type="Proteomes" id="UP000267096">
    <property type="component" value="Unassembled WGS sequence"/>
</dbReference>
<dbReference type="WBParaSite" id="ASIM_0000029901-mRNA-1">
    <property type="protein sequence ID" value="ASIM_0000029901-mRNA-1"/>
    <property type="gene ID" value="ASIM_0000029901"/>
</dbReference>
<name>A0A0M3IYH7_ANISI</name>
<evidence type="ECO:0000256" key="2">
    <source>
        <dbReference type="SAM" id="Phobius"/>
    </source>
</evidence>